<evidence type="ECO:0000259" key="7">
    <source>
        <dbReference type="Pfam" id="PF00288"/>
    </source>
</evidence>
<comment type="function">
    <text evidence="6">Catalyzes the phosphorylation of the position 2 hydroxy group of 4-diphosphocytidyl-2C-methyl-D-erythritol.</text>
</comment>
<comment type="similarity">
    <text evidence="6">Belongs to the GHMP kinase family. IspE subfamily.</text>
</comment>
<keyword evidence="5 6" id="KW-0067">ATP-binding</keyword>
<dbReference type="GO" id="GO:0019288">
    <property type="term" value="P:isopentenyl diphosphate biosynthetic process, methylerythritol 4-phosphate pathway"/>
    <property type="evidence" value="ECO:0007669"/>
    <property type="project" value="UniProtKB-UniRule"/>
</dbReference>
<dbReference type="HAMAP" id="MF_00061">
    <property type="entry name" value="IspE"/>
    <property type="match status" value="1"/>
</dbReference>
<dbReference type="GO" id="GO:0016114">
    <property type="term" value="P:terpenoid biosynthetic process"/>
    <property type="evidence" value="ECO:0007669"/>
    <property type="project" value="UniProtKB-UniRule"/>
</dbReference>
<organism evidence="8">
    <name type="scientific">Mesoaciditoga lauensis</name>
    <dbReference type="NCBI Taxonomy" id="1495039"/>
    <lineage>
        <taxon>Bacteria</taxon>
        <taxon>Thermotogati</taxon>
        <taxon>Thermotogota</taxon>
        <taxon>Thermotogae</taxon>
        <taxon>Mesoaciditogales</taxon>
        <taxon>Mesoaciditogaceae</taxon>
        <taxon>Mesoaciditoga</taxon>
    </lineage>
</organism>
<dbReference type="PANTHER" id="PTHR43527">
    <property type="entry name" value="4-DIPHOSPHOCYTIDYL-2-C-METHYL-D-ERYTHRITOL KINASE, CHLOROPLASTIC"/>
    <property type="match status" value="1"/>
</dbReference>
<feature type="active site" evidence="6">
    <location>
        <position position="11"/>
    </location>
</feature>
<dbReference type="InterPro" id="IPR036554">
    <property type="entry name" value="GHMP_kinase_C_sf"/>
</dbReference>
<dbReference type="GO" id="GO:0050515">
    <property type="term" value="F:4-(cytidine 5'-diphospho)-2-C-methyl-D-erythritol kinase activity"/>
    <property type="evidence" value="ECO:0007669"/>
    <property type="project" value="UniProtKB-UniRule"/>
</dbReference>
<dbReference type="EC" id="2.7.1.148" evidence="6"/>
<accession>A0A7V3RF10</accession>
<evidence type="ECO:0000256" key="4">
    <source>
        <dbReference type="ARBA" id="ARBA00022777"/>
    </source>
</evidence>
<evidence type="ECO:0000256" key="5">
    <source>
        <dbReference type="ARBA" id="ARBA00022840"/>
    </source>
</evidence>
<gene>
    <name evidence="6 8" type="primary">ispE</name>
    <name evidence="8" type="ORF">ENX73_04655</name>
</gene>
<dbReference type="AlphaFoldDB" id="A0A7V3RF10"/>
<dbReference type="InterPro" id="IPR020568">
    <property type="entry name" value="Ribosomal_Su5_D2-typ_SF"/>
</dbReference>
<dbReference type="InterPro" id="IPR014721">
    <property type="entry name" value="Ribsml_uS5_D2-typ_fold_subgr"/>
</dbReference>
<evidence type="ECO:0000256" key="6">
    <source>
        <dbReference type="HAMAP-Rule" id="MF_00061"/>
    </source>
</evidence>
<dbReference type="InterPro" id="IPR004424">
    <property type="entry name" value="IspE"/>
</dbReference>
<dbReference type="NCBIfam" id="TIGR00154">
    <property type="entry name" value="ispE"/>
    <property type="match status" value="1"/>
</dbReference>
<dbReference type="GO" id="GO:0005524">
    <property type="term" value="F:ATP binding"/>
    <property type="evidence" value="ECO:0007669"/>
    <property type="project" value="UniProtKB-UniRule"/>
</dbReference>
<dbReference type="Gene3D" id="3.30.70.890">
    <property type="entry name" value="GHMP kinase, C-terminal domain"/>
    <property type="match status" value="1"/>
</dbReference>
<comment type="catalytic activity">
    <reaction evidence="6">
        <text>4-CDP-2-C-methyl-D-erythritol + ATP = 4-CDP-2-C-methyl-D-erythritol 2-phosphate + ADP + H(+)</text>
        <dbReference type="Rhea" id="RHEA:18437"/>
        <dbReference type="ChEBI" id="CHEBI:15378"/>
        <dbReference type="ChEBI" id="CHEBI:30616"/>
        <dbReference type="ChEBI" id="CHEBI:57823"/>
        <dbReference type="ChEBI" id="CHEBI:57919"/>
        <dbReference type="ChEBI" id="CHEBI:456216"/>
        <dbReference type="EC" id="2.7.1.148"/>
    </reaction>
</comment>
<keyword evidence="4 6" id="KW-0418">Kinase</keyword>
<keyword evidence="2 6" id="KW-0808">Transferase</keyword>
<dbReference type="SUPFAM" id="SSF55060">
    <property type="entry name" value="GHMP Kinase, C-terminal domain"/>
    <property type="match status" value="1"/>
</dbReference>
<dbReference type="PANTHER" id="PTHR43527:SF2">
    <property type="entry name" value="4-DIPHOSPHOCYTIDYL-2-C-METHYL-D-ERYTHRITOL KINASE, CHLOROPLASTIC"/>
    <property type="match status" value="1"/>
</dbReference>
<comment type="pathway">
    <text evidence="6">Isoprenoid biosynthesis; isopentenyl diphosphate biosynthesis via DXP pathway; isopentenyl diphosphate from 1-deoxy-D-xylulose 5-phosphate: step 3/6.</text>
</comment>
<name>A0A7V3RF10_9BACT</name>
<proteinExistence type="inferred from homology"/>
<dbReference type="EMBL" id="DTPE01000188">
    <property type="protein sequence ID" value="HGE75396.1"/>
    <property type="molecule type" value="Genomic_DNA"/>
</dbReference>
<sequence>MNEVILKAFAKINLYLAITSKRSNGYHDILTLMHNVSLYDLIDIEESEKTVFSSNFNLEWNESNTLYKTLDLFEKMTGQRIGLKIHLEKHIPSPSGLGGGSADAAALLWYLCKTRNISDMDEMAILIGSDVPFFINGGCAVVEGIGENINRLEPLELKMEMYFPEIGFSTKYMYKLIDDLGLIGTKGDPYKLYDGIKNKDENLTGQNIYNAFEIAASQRFPLIVNEARTNLDSHRFITMTGSGSAFVGFDLHGISKGDVQLTARPRLILK</sequence>
<evidence type="ECO:0000313" key="8">
    <source>
        <dbReference type="EMBL" id="HGE75396.1"/>
    </source>
</evidence>
<protein>
    <recommendedName>
        <fullName evidence="1 6">4-diphosphocytidyl-2-C-methyl-D-erythritol kinase</fullName>
        <shortName evidence="6">CMK</shortName>
        <ecNumber evidence="6">2.7.1.148</ecNumber>
    </recommendedName>
    <alternativeName>
        <fullName evidence="6">4-(cytidine-5'-diphospho)-2-C-methyl-D-erythritol kinase</fullName>
    </alternativeName>
</protein>
<dbReference type="UniPathway" id="UPA00056">
    <property type="reaction ID" value="UER00094"/>
</dbReference>
<dbReference type="PIRSF" id="PIRSF010376">
    <property type="entry name" value="IspE"/>
    <property type="match status" value="1"/>
</dbReference>
<feature type="binding site" evidence="6">
    <location>
        <begin position="92"/>
        <end position="102"/>
    </location>
    <ligand>
        <name>ATP</name>
        <dbReference type="ChEBI" id="CHEBI:30616"/>
    </ligand>
</feature>
<comment type="caution">
    <text evidence="8">The sequence shown here is derived from an EMBL/GenBank/DDBJ whole genome shotgun (WGS) entry which is preliminary data.</text>
</comment>
<dbReference type="SUPFAM" id="SSF54211">
    <property type="entry name" value="Ribosomal protein S5 domain 2-like"/>
    <property type="match status" value="1"/>
</dbReference>
<feature type="domain" description="GHMP kinase N-terminal" evidence="7">
    <location>
        <begin position="64"/>
        <end position="138"/>
    </location>
</feature>
<keyword evidence="3 6" id="KW-0547">Nucleotide-binding</keyword>
<feature type="active site" evidence="6">
    <location>
        <position position="130"/>
    </location>
</feature>
<dbReference type="InterPro" id="IPR006204">
    <property type="entry name" value="GHMP_kinase_N_dom"/>
</dbReference>
<keyword evidence="6" id="KW-0414">Isoprene biosynthesis</keyword>
<evidence type="ECO:0000256" key="1">
    <source>
        <dbReference type="ARBA" id="ARBA00017473"/>
    </source>
</evidence>
<evidence type="ECO:0000256" key="3">
    <source>
        <dbReference type="ARBA" id="ARBA00022741"/>
    </source>
</evidence>
<evidence type="ECO:0000256" key="2">
    <source>
        <dbReference type="ARBA" id="ARBA00022679"/>
    </source>
</evidence>
<dbReference type="Pfam" id="PF00288">
    <property type="entry name" value="GHMP_kinases_N"/>
    <property type="match status" value="1"/>
</dbReference>
<dbReference type="Gene3D" id="3.30.230.10">
    <property type="match status" value="1"/>
</dbReference>
<reference evidence="8" key="1">
    <citation type="journal article" date="2020" name="mSystems">
        <title>Genome- and Community-Level Interaction Insights into Carbon Utilization and Element Cycling Functions of Hydrothermarchaeota in Hydrothermal Sediment.</title>
        <authorList>
            <person name="Zhou Z."/>
            <person name="Liu Y."/>
            <person name="Xu W."/>
            <person name="Pan J."/>
            <person name="Luo Z.H."/>
            <person name="Li M."/>
        </authorList>
    </citation>
    <scope>NUCLEOTIDE SEQUENCE [LARGE SCALE GENOMIC DNA]</scope>
    <source>
        <strain evidence="8">SpSt-966</strain>
    </source>
</reference>